<evidence type="ECO:0000259" key="4">
    <source>
        <dbReference type="PROSITE" id="PS50989"/>
    </source>
</evidence>
<dbReference type="GO" id="GO:0006633">
    <property type="term" value="P:fatty acid biosynthetic process"/>
    <property type="evidence" value="ECO:0007669"/>
    <property type="project" value="InterPro"/>
</dbReference>
<dbReference type="EMBL" id="NOZR01000001">
    <property type="protein sequence ID" value="OYN82927.1"/>
    <property type="molecule type" value="Genomic_DNA"/>
</dbReference>
<dbReference type="GO" id="GO:2001295">
    <property type="term" value="P:malonyl-CoA biosynthetic process"/>
    <property type="evidence" value="ECO:0007669"/>
    <property type="project" value="TreeGrafter"/>
</dbReference>
<dbReference type="InterPro" id="IPR011762">
    <property type="entry name" value="COA_CT_N"/>
</dbReference>
<evidence type="ECO:0000256" key="2">
    <source>
        <dbReference type="ARBA" id="ARBA00022679"/>
    </source>
</evidence>
<dbReference type="PANTHER" id="PTHR42995">
    <property type="entry name" value="ACETYL-COENZYME A CARBOXYLASE CARBOXYL TRANSFERASE SUBUNIT BETA, CHLOROPLASTIC"/>
    <property type="match status" value="1"/>
</dbReference>
<dbReference type="Pfam" id="PF01039">
    <property type="entry name" value="Carboxyl_trans"/>
    <property type="match status" value="1"/>
</dbReference>
<dbReference type="GO" id="GO:0003989">
    <property type="term" value="F:acetyl-CoA carboxylase activity"/>
    <property type="evidence" value="ECO:0007669"/>
    <property type="project" value="InterPro"/>
</dbReference>
<evidence type="ECO:0000313" key="5">
    <source>
        <dbReference type="EMBL" id="OYN82927.1"/>
    </source>
</evidence>
<dbReference type="Gene3D" id="3.90.226.10">
    <property type="entry name" value="2-enoyl-CoA Hydratase, Chain A, domain 1"/>
    <property type="match status" value="2"/>
</dbReference>
<dbReference type="Proteomes" id="UP000216063">
    <property type="component" value="Unassembled WGS sequence"/>
</dbReference>
<comment type="caution">
    <text evidence="5">The sequence shown here is derived from an EMBL/GenBank/DDBJ whole genome shotgun (WGS) entry which is preliminary data.</text>
</comment>
<feature type="domain" description="CoA carboxyltransferase C-terminal" evidence="4">
    <location>
        <begin position="213"/>
        <end position="502"/>
    </location>
</feature>
<gene>
    <name evidence="5" type="ORF">CG716_01650</name>
</gene>
<sequence length="526" mass="54927">MSRIGAAELRDAALDAGSFQSWDDTPLAIEADEAYTRELEAARATTGFDEAVLTGEGTVFGRRVAVVACEFDFLAGSIGVAAAERITAAIERATAEKLPLLASPSSGGTRMQEGTVAFLQMVKIAAAVTQHKQAHLPYLVYLRHPTTGGVFASWGSLGHITAAQPGALIGFLGPRVYEQLYGEPFPPGVQTAENLLRHGVIDAVVGVEALRATLDRALTVITDAPTAPPAAVPNEPVPDEPAWDSVLASRRPDRPGVTWLLREGATDRLLLSGTHGEAATTVLALARFGGQPAVVVGQQRVVGDSGDVPGRSAPALRAQIPGRSAPALRAQIPGRSAPALRVGPAALREARRGMALAAGLQLPLVLVIDTAGPALSAEAEQDGLAGEIARCLSDLVTLDTPTVSVLLGQGSGGPALAMVPADRVLAAQHGWLAPLPPEGASAIVFRDTEHAPELAAAQGIRSTDLLRSGIVDAIVPEHPDAADEATEFAHRMSAAIAREIHELREKPAESRYAARLRRYRRIGLPG</sequence>
<dbReference type="InterPro" id="IPR034733">
    <property type="entry name" value="AcCoA_carboxyl_beta"/>
</dbReference>
<dbReference type="PRINTS" id="PR01070">
    <property type="entry name" value="ACCCTRFRASEB"/>
</dbReference>
<proteinExistence type="inferred from homology"/>
<evidence type="ECO:0000259" key="3">
    <source>
        <dbReference type="PROSITE" id="PS50980"/>
    </source>
</evidence>
<reference evidence="5 6" key="1">
    <citation type="submission" date="2017-07" db="EMBL/GenBank/DDBJ databases">
        <title>The new phylogeny of genus Mycobacterium.</title>
        <authorList>
            <person name="Tortoli E."/>
            <person name="Trovato A."/>
            <person name="Cirillo D.M."/>
        </authorList>
    </citation>
    <scope>NUCLEOTIDE SEQUENCE [LARGE SCALE GENOMIC DNA]</scope>
    <source>
        <strain evidence="5 6">ATCC 33027</strain>
    </source>
</reference>
<name>A0A255DTZ1_9MYCO</name>
<organism evidence="5 6">
    <name type="scientific">Mycolicibacterium sphagni</name>
    <dbReference type="NCBI Taxonomy" id="1786"/>
    <lineage>
        <taxon>Bacteria</taxon>
        <taxon>Bacillati</taxon>
        <taxon>Actinomycetota</taxon>
        <taxon>Actinomycetes</taxon>
        <taxon>Mycobacteriales</taxon>
        <taxon>Mycobacteriaceae</taxon>
        <taxon>Mycolicibacterium</taxon>
    </lineage>
</organism>
<dbReference type="AlphaFoldDB" id="A0A255DTZ1"/>
<keyword evidence="2 5" id="KW-0808">Transferase</keyword>
<evidence type="ECO:0000313" key="6">
    <source>
        <dbReference type="Proteomes" id="UP000216063"/>
    </source>
</evidence>
<dbReference type="GO" id="GO:0016740">
    <property type="term" value="F:transferase activity"/>
    <property type="evidence" value="ECO:0007669"/>
    <property type="project" value="UniProtKB-KW"/>
</dbReference>
<dbReference type="PROSITE" id="PS50989">
    <property type="entry name" value="COA_CT_CTER"/>
    <property type="match status" value="1"/>
</dbReference>
<dbReference type="PANTHER" id="PTHR42995:SF5">
    <property type="entry name" value="ACETYL-COENZYME A CARBOXYLASE CARBOXYL TRANSFERASE SUBUNIT BETA, CHLOROPLASTIC"/>
    <property type="match status" value="1"/>
</dbReference>
<dbReference type="PROSITE" id="PS50980">
    <property type="entry name" value="COA_CT_NTER"/>
    <property type="match status" value="1"/>
</dbReference>
<dbReference type="InterPro" id="IPR029045">
    <property type="entry name" value="ClpP/crotonase-like_dom_sf"/>
</dbReference>
<protein>
    <submittedName>
        <fullName evidence="5">Acetyl-CoA carboxyl transferase</fullName>
    </submittedName>
</protein>
<dbReference type="OrthoDB" id="9772975at2"/>
<comment type="similarity">
    <text evidence="1">Belongs to the AccD/PCCB family.</text>
</comment>
<evidence type="ECO:0000256" key="1">
    <source>
        <dbReference type="ARBA" id="ARBA00006102"/>
    </source>
</evidence>
<dbReference type="RefSeq" id="WP_094475747.1">
    <property type="nucleotide sequence ID" value="NZ_NOZR01000001.1"/>
</dbReference>
<dbReference type="GO" id="GO:0009317">
    <property type="term" value="C:acetyl-CoA carboxylase complex"/>
    <property type="evidence" value="ECO:0007669"/>
    <property type="project" value="InterPro"/>
</dbReference>
<dbReference type="InterPro" id="IPR000438">
    <property type="entry name" value="Acetyl_CoA_COase_Trfase_b_su"/>
</dbReference>
<accession>A0A255DTZ1</accession>
<dbReference type="SUPFAM" id="SSF52096">
    <property type="entry name" value="ClpP/crotonase"/>
    <property type="match status" value="2"/>
</dbReference>
<dbReference type="InterPro" id="IPR011763">
    <property type="entry name" value="COA_CT_C"/>
</dbReference>
<keyword evidence="6" id="KW-1185">Reference proteome</keyword>
<feature type="domain" description="CoA carboxyltransferase N-terminal" evidence="3">
    <location>
        <begin position="1"/>
        <end position="236"/>
    </location>
</feature>